<evidence type="ECO:0000313" key="2">
    <source>
        <dbReference type="Proteomes" id="UP000322822"/>
    </source>
</evidence>
<dbReference type="InterPro" id="IPR036709">
    <property type="entry name" value="Autotransporte_beta_dom_sf"/>
</dbReference>
<sequence length="279" mass="29486">MTMRLHVGERGAGHCPGGARSVAADIRLRCFLHGCCLLALMLSALSRAEYADGLLVAANLPEPGPAEIVSATTEAAAEMPASAPGEVMTLASFGPPPLSHQTVDVDYAPPSSRSPGATANRMSGTRGMSLHLDDVTTATGFADSRIRALALALDAEVPRMGGVTIQPRVEVAYRPSNTALPAFMDPQSEVSATGLAVRLYGSRPTRLSGVYPFVEADWWQDNRAKVININGTRIDTDLLRGLFSFNVGAHGNPATGLKVWFKAKAGSNPSATIGARYRW</sequence>
<reference evidence="1 2" key="1">
    <citation type="submission" date="2019-09" db="EMBL/GenBank/DDBJ databases">
        <title>FDA dAtabase for Regulatory Grade micrObial Sequences (FDA-ARGOS): Supporting development and validation of Infectious Disease Dx tests.</title>
        <authorList>
            <person name="Sciortino C."/>
            <person name="Tallon L."/>
            <person name="Sadzewicz L."/>
            <person name="Vavikolanu K."/>
            <person name="Mehta A."/>
            <person name="Aluvathingal J."/>
            <person name="Nadendla S."/>
            <person name="Nandy P."/>
            <person name="Geyer C."/>
            <person name="Yan Y."/>
            <person name="Sichtig H."/>
        </authorList>
    </citation>
    <scope>NUCLEOTIDE SEQUENCE [LARGE SCALE GENOMIC DNA]</scope>
    <source>
        <strain evidence="1 2">FDAARGOS_664</strain>
    </source>
</reference>
<protein>
    <submittedName>
        <fullName evidence="1">Hydrolase</fullName>
    </submittedName>
</protein>
<gene>
    <name evidence="1" type="ORF">FOB72_30390</name>
</gene>
<organism evidence="1 2">
    <name type="scientific">Cupriavidus pauculus</name>
    <dbReference type="NCBI Taxonomy" id="82633"/>
    <lineage>
        <taxon>Bacteria</taxon>
        <taxon>Pseudomonadati</taxon>
        <taxon>Pseudomonadota</taxon>
        <taxon>Betaproteobacteria</taxon>
        <taxon>Burkholderiales</taxon>
        <taxon>Burkholderiaceae</taxon>
        <taxon>Cupriavidus</taxon>
    </lineage>
</organism>
<proteinExistence type="predicted"/>
<evidence type="ECO:0000313" key="1">
    <source>
        <dbReference type="EMBL" id="QET06223.1"/>
    </source>
</evidence>
<dbReference type="Proteomes" id="UP000322822">
    <property type="component" value="Chromosome 2"/>
</dbReference>
<name>A0A5P2HFE0_9BURK</name>
<accession>A0A5P2HFE0</accession>
<dbReference type="EMBL" id="CP044067">
    <property type="protein sequence ID" value="QET06223.1"/>
    <property type="molecule type" value="Genomic_DNA"/>
</dbReference>
<dbReference type="AlphaFoldDB" id="A0A5P2HFE0"/>
<dbReference type="GO" id="GO:0016787">
    <property type="term" value="F:hydrolase activity"/>
    <property type="evidence" value="ECO:0007669"/>
    <property type="project" value="UniProtKB-KW"/>
</dbReference>
<keyword evidence="1" id="KW-0378">Hydrolase</keyword>
<dbReference type="OrthoDB" id="8970772at2"/>
<dbReference type="Gene3D" id="2.40.128.130">
    <property type="entry name" value="Autotransporter beta-domain"/>
    <property type="match status" value="1"/>
</dbReference>